<name>A0A9D0Z9R1_9FIRM</name>
<organism evidence="3 4">
    <name type="scientific">Candidatus Onthenecus intestinigallinarum</name>
    <dbReference type="NCBI Taxonomy" id="2840875"/>
    <lineage>
        <taxon>Bacteria</taxon>
        <taxon>Bacillati</taxon>
        <taxon>Bacillota</taxon>
        <taxon>Clostridia</taxon>
        <taxon>Eubacteriales</taxon>
        <taxon>Candidatus Onthenecus</taxon>
    </lineage>
</organism>
<dbReference type="AlphaFoldDB" id="A0A9D0Z9R1"/>
<evidence type="ECO:0000259" key="2">
    <source>
        <dbReference type="Pfam" id="PF00149"/>
    </source>
</evidence>
<gene>
    <name evidence="3" type="ORF">IAB73_05930</name>
</gene>
<evidence type="ECO:0000256" key="1">
    <source>
        <dbReference type="SAM" id="Phobius"/>
    </source>
</evidence>
<dbReference type="Pfam" id="PF00149">
    <property type="entry name" value="Metallophos"/>
    <property type="match status" value="1"/>
</dbReference>
<feature type="transmembrane region" description="Helical" evidence="1">
    <location>
        <begin position="43"/>
        <end position="65"/>
    </location>
</feature>
<feature type="domain" description="Calcineurin-like phosphoesterase" evidence="2">
    <location>
        <begin position="89"/>
        <end position="290"/>
    </location>
</feature>
<dbReference type="SUPFAM" id="SSF56300">
    <property type="entry name" value="Metallo-dependent phosphatases"/>
    <property type="match status" value="1"/>
</dbReference>
<proteinExistence type="predicted"/>
<protein>
    <submittedName>
        <fullName evidence="3">Metallophosphoesterase</fullName>
    </submittedName>
</protein>
<keyword evidence="1" id="KW-0812">Transmembrane</keyword>
<accession>A0A9D0Z9R1</accession>
<dbReference type="Gene3D" id="3.60.21.10">
    <property type="match status" value="1"/>
</dbReference>
<dbReference type="GO" id="GO:0016787">
    <property type="term" value="F:hydrolase activity"/>
    <property type="evidence" value="ECO:0007669"/>
    <property type="project" value="InterPro"/>
</dbReference>
<dbReference type="PANTHER" id="PTHR31302:SF0">
    <property type="entry name" value="TRANSMEMBRANE PROTEIN WITH METALLOPHOSPHOESTERASE DOMAIN"/>
    <property type="match status" value="1"/>
</dbReference>
<dbReference type="InterPro" id="IPR051158">
    <property type="entry name" value="Metallophosphoesterase_sf"/>
</dbReference>
<comment type="caution">
    <text evidence="3">The sequence shown here is derived from an EMBL/GenBank/DDBJ whole genome shotgun (WGS) entry which is preliminary data.</text>
</comment>
<reference evidence="3" key="2">
    <citation type="journal article" date="2021" name="PeerJ">
        <title>Extensive microbial diversity within the chicken gut microbiome revealed by metagenomics and culture.</title>
        <authorList>
            <person name="Gilroy R."/>
            <person name="Ravi A."/>
            <person name="Getino M."/>
            <person name="Pursley I."/>
            <person name="Horton D.L."/>
            <person name="Alikhan N.F."/>
            <person name="Baker D."/>
            <person name="Gharbi K."/>
            <person name="Hall N."/>
            <person name="Watson M."/>
            <person name="Adriaenssens E.M."/>
            <person name="Foster-Nyarko E."/>
            <person name="Jarju S."/>
            <person name="Secka A."/>
            <person name="Antonio M."/>
            <person name="Oren A."/>
            <person name="Chaudhuri R.R."/>
            <person name="La Ragione R."/>
            <person name="Hildebrand F."/>
            <person name="Pallen M.J."/>
        </authorList>
    </citation>
    <scope>NUCLEOTIDE SEQUENCE</scope>
    <source>
        <strain evidence="3">ChiSxjej2B14-6234</strain>
    </source>
</reference>
<reference evidence="3" key="1">
    <citation type="submission" date="2020-10" db="EMBL/GenBank/DDBJ databases">
        <authorList>
            <person name="Gilroy R."/>
        </authorList>
    </citation>
    <scope>NUCLEOTIDE SEQUENCE</scope>
    <source>
        <strain evidence="3">ChiSxjej2B14-6234</strain>
    </source>
</reference>
<dbReference type="Proteomes" id="UP000886887">
    <property type="component" value="Unassembled WGS sequence"/>
</dbReference>
<dbReference type="EMBL" id="DVFJ01000017">
    <property type="protein sequence ID" value="HIQ71729.1"/>
    <property type="molecule type" value="Genomic_DNA"/>
</dbReference>
<evidence type="ECO:0000313" key="3">
    <source>
        <dbReference type="EMBL" id="HIQ71729.1"/>
    </source>
</evidence>
<evidence type="ECO:0000313" key="4">
    <source>
        <dbReference type="Proteomes" id="UP000886887"/>
    </source>
</evidence>
<dbReference type="InterPro" id="IPR029052">
    <property type="entry name" value="Metallo-depent_PP-like"/>
</dbReference>
<dbReference type="PANTHER" id="PTHR31302">
    <property type="entry name" value="TRANSMEMBRANE PROTEIN WITH METALLOPHOSPHOESTERASE DOMAIN-RELATED"/>
    <property type="match status" value="1"/>
</dbReference>
<dbReference type="InterPro" id="IPR004843">
    <property type="entry name" value="Calcineurin-like_PHP"/>
</dbReference>
<keyword evidence="1" id="KW-0472">Membrane</keyword>
<sequence>MNRRTDRNRNPYGHIPARYAVRHKPFDEEGYVMFTKPRRNWRAPLAVVLAVLLLIAGALGVNAVLNRIVRVETVDVPLPGLNKALAGYTILHASDLYGARFGQQQQTIADAVADARYNIVCITGDMLGPDGDPTPFYELIEAVGRQTPVLFVTGENDPAPLDGASMALYVQGAQERGAVYLDAPYLVETGGARLWFTPEDALSLNLDAARATYTQQLESAQNEATRFVATYQLERMDRIEEARALMQDEDACIVLSHRPLSDSFVRAMTTTRTQRVSSFLATIDLVLSGHYNGGQARLPLLGPIYVSGYGLFPGTGAVEGLITSGTLRQHVSSGLGVRPNVQPPMRLFNPPSMTLVRLTDGL</sequence>
<keyword evidence="1" id="KW-1133">Transmembrane helix</keyword>